<reference evidence="1" key="1">
    <citation type="journal article" date="2020" name="Stud. Mycol.">
        <title>101 Dothideomycetes genomes: a test case for predicting lifestyles and emergence of pathogens.</title>
        <authorList>
            <person name="Haridas S."/>
            <person name="Albert R."/>
            <person name="Binder M."/>
            <person name="Bloem J."/>
            <person name="Labutti K."/>
            <person name="Salamov A."/>
            <person name="Andreopoulos B."/>
            <person name="Baker S."/>
            <person name="Barry K."/>
            <person name="Bills G."/>
            <person name="Bluhm B."/>
            <person name="Cannon C."/>
            <person name="Castanera R."/>
            <person name="Culley D."/>
            <person name="Daum C."/>
            <person name="Ezra D."/>
            <person name="Gonzalez J."/>
            <person name="Henrissat B."/>
            <person name="Kuo A."/>
            <person name="Liang C."/>
            <person name="Lipzen A."/>
            <person name="Lutzoni F."/>
            <person name="Magnuson J."/>
            <person name="Mondo S."/>
            <person name="Nolan M."/>
            <person name="Ohm R."/>
            <person name="Pangilinan J."/>
            <person name="Park H.-J."/>
            <person name="Ramirez L."/>
            <person name="Alfaro M."/>
            <person name="Sun H."/>
            <person name="Tritt A."/>
            <person name="Yoshinaga Y."/>
            <person name="Zwiers L.-H."/>
            <person name="Turgeon B."/>
            <person name="Goodwin S."/>
            <person name="Spatafora J."/>
            <person name="Crous P."/>
            <person name="Grigoriev I."/>
        </authorList>
    </citation>
    <scope>NUCLEOTIDE SEQUENCE</scope>
    <source>
        <strain evidence="1">CBS 627.86</strain>
    </source>
</reference>
<name>A0A6A5Z6H3_9PLEO</name>
<gene>
    <name evidence="1" type="ORF">BDV96DRAFT_92542</name>
</gene>
<evidence type="ECO:0000313" key="2">
    <source>
        <dbReference type="Proteomes" id="UP000799770"/>
    </source>
</evidence>
<organism evidence="1 2">
    <name type="scientific">Lophiotrema nucula</name>
    <dbReference type="NCBI Taxonomy" id="690887"/>
    <lineage>
        <taxon>Eukaryota</taxon>
        <taxon>Fungi</taxon>
        <taxon>Dikarya</taxon>
        <taxon>Ascomycota</taxon>
        <taxon>Pezizomycotina</taxon>
        <taxon>Dothideomycetes</taxon>
        <taxon>Pleosporomycetidae</taxon>
        <taxon>Pleosporales</taxon>
        <taxon>Lophiotremataceae</taxon>
        <taxon>Lophiotrema</taxon>
    </lineage>
</organism>
<dbReference type="AlphaFoldDB" id="A0A6A5Z6H3"/>
<protein>
    <submittedName>
        <fullName evidence="1">Uncharacterized protein</fullName>
    </submittedName>
</protein>
<dbReference type="Proteomes" id="UP000799770">
    <property type="component" value="Unassembled WGS sequence"/>
</dbReference>
<dbReference type="EMBL" id="ML977324">
    <property type="protein sequence ID" value="KAF2115069.1"/>
    <property type="molecule type" value="Genomic_DNA"/>
</dbReference>
<evidence type="ECO:0000313" key="1">
    <source>
        <dbReference type="EMBL" id="KAF2115069.1"/>
    </source>
</evidence>
<proteinExistence type="predicted"/>
<keyword evidence="2" id="KW-1185">Reference proteome</keyword>
<sequence>MLDESQALVSSRVCILTGEVTQQVETARDYLSYPDTKAFAPRSWGGTSWLRSWQEPTTSASGLGEGLVS</sequence>
<accession>A0A6A5Z6H3</accession>